<dbReference type="Proteomes" id="UP000272537">
    <property type="component" value="Unassembled WGS sequence"/>
</dbReference>
<dbReference type="EMBL" id="AAAIXK010000006">
    <property type="protein sequence ID" value="EAC5550998.1"/>
    <property type="molecule type" value="Genomic_DNA"/>
</dbReference>
<dbReference type="SMART" id="SM00450">
    <property type="entry name" value="RHOD"/>
    <property type="match status" value="1"/>
</dbReference>
<dbReference type="InterPro" id="IPR036873">
    <property type="entry name" value="Rhodanese-like_dom_sf"/>
</dbReference>
<gene>
    <name evidence="6" type="primary">glpe_1</name>
    <name evidence="2" type="ORF">ARY78_11220</name>
    <name evidence="3" type="ORF">CA369_13710</name>
    <name evidence="6" type="ORF">DYZ80_00624</name>
    <name evidence="4" type="ORF">E5F58_03425</name>
    <name evidence="5" type="ORF">F6515_06680</name>
</gene>
<dbReference type="Pfam" id="PF00581">
    <property type="entry name" value="Rhodanese"/>
    <property type="match status" value="1"/>
</dbReference>
<dbReference type="Gene3D" id="3.40.250.10">
    <property type="entry name" value="Rhodanese-like domain"/>
    <property type="match status" value="1"/>
</dbReference>
<evidence type="ECO:0000259" key="1">
    <source>
        <dbReference type="PROSITE" id="PS50206"/>
    </source>
</evidence>
<evidence type="ECO:0000313" key="9">
    <source>
        <dbReference type="Proteomes" id="UP000489121"/>
    </source>
</evidence>
<protein>
    <submittedName>
        <fullName evidence="2">Rhodanese-like domain-containing protein</fullName>
    </submittedName>
    <submittedName>
        <fullName evidence="6">Thiosulfate sulfurtransferase GlpE</fullName>
        <ecNumber evidence="6">2.8.1.1</ecNumber>
    </submittedName>
</protein>
<evidence type="ECO:0000313" key="10">
    <source>
        <dbReference type="Proteomes" id="UP000527632"/>
    </source>
</evidence>
<evidence type="ECO:0000313" key="4">
    <source>
        <dbReference type="EMBL" id="EAH4241048.1"/>
    </source>
</evidence>
<dbReference type="Proteomes" id="UP000528151">
    <property type="component" value="Unassembled WGS sequence"/>
</dbReference>
<organism evidence="2 8">
    <name type="scientific">Listeria monocytogenes</name>
    <dbReference type="NCBI Taxonomy" id="1639"/>
    <lineage>
        <taxon>Bacteria</taxon>
        <taxon>Bacillati</taxon>
        <taxon>Bacillota</taxon>
        <taxon>Bacilli</taxon>
        <taxon>Bacillales</taxon>
        <taxon>Listeriaceae</taxon>
        <taxon>Listeria</taxon>
    </lineage>
</organism>
<name>A0A0B8R2I8_LISMN</name>
<dbReference type="AlphaFoldDB" id="A0A0B8R2I8"/>
<dbReference type="EMBL" id="QXLS01000001">
    <property type="protein sequence ID" value="RKA11091.1"/>
    <property type="molecule type" value="Genomic_DNA"/>
</dbReference>
<evidence type="ECO:0000313" key="5">
    <source>
        <dbReference type="EMBL" id="ECY9782677.1"/>
    </source>
</evidence>
<dbReference type="GO" id="GO:0004792">
    <property type="term" value="F:thiosulfate-cyanide sulfurtransferase activity"/>
    <property type="evidence" value="ECO:0007669"/>
    <property type="project" value="UniProtKB-EC"/>
</dbReference>
<reference evidence="8 11" key="2">
    <citation type="submission" date="2018-06" db="EMBL/GenBank/DDBJ databases">
        <authorList>
            <consortium name="GenomeTrakr: Next Generation Sequencing Network for Food Pathogen Tracability"/>
        </authorList>
    </citation>
    <scope>NUCLEOTIDE SEQUENCE [LARGE SCALE GENOMIC DNA]</scope>
    <source>
        <strain evidence="3 11">CFSAN063727</strain>
        <strain evidence="2 8">FDA00007096</strain>
        <strain evidence="4 10">LS1344</strain>
    </source>
</reference>
<dbReference type="CDD" id="cd00158">
    <property type="entry name" value="RHOD"/>
    <property type="match status" value="1"/>
</dbReference>
<dbReference type="EMBL" id="AALGDA010000015">
    <property type="protein sequence ID" value="ECY9782677.1"/>
    <property type="molecule type" value="Genomic_DNA"/>
</dbReference>
<dbReference type="PANTHER" id="PTHR43031">
    <property type="entry name" value="FAD-DEPENDENT OXIDOREDUCTASE"/>
    <property type="match status" value="1"/>
</dbReference>
<keyword evidence="6" id="KW-0808">Transferase</keyword>
<evidence type="ECO:0000313" key="11">
    <source>
        <dbReference type="Proteomes" id="UP000528151"/>
    </source>
</evidence>
<dbReference type="Proteomes" id="UP000365297">
    <property type="component" value="Unassembled WGS sequence"/>
</dbReference>
<dbReference type="InterPro" id="IPR001763">
    <property type="entry name" value="Rhodanese-like_dom"/>
</dbReference>
<evidence type="ECO:0000313" key="2">
    <source>
        <dbReference type="EMBL" id="EAC5550998.1"/>
    </source>
</evidence>
<comment type="caution">
    <text evidence="2">The sequence shown here is derived from an EMBL/GenBank/DDBJ whole genome shotgun (WGS) entry which is preliminary data.</text>
</comment>
<dbReference type="KEGG" id="lmok:CQ02_03275"/>
<dbReference type="EC" id="2.8.1.1" evidence="6"/>
<reference evidence="5 9" key="3">
    <citation type="submission" date="2019-09" db="EMBL/GenBank/DDBJ databases">
        <authorList>
            <consortium name="PulseNet: The National Subtyping Network for Foodborne Disease Surveillance"/>
            <person name="Tarr C.L."/>
            <person name="Trees E."/>
            <person name="Katz L.S."/>
            <person name="Carleton-Romer H.A."/>
            <person name="Stroika S."/>
            <person name="Kucerova Z."/>
            <person name="Roache K.F."/>
            <person name="Sabol A.L."/>
            <person name="Besser J."/>
            <person name="Gerner-Smidt P."/>
        </authorList>
    </citation>
    <scope>NUCLEOTIDE SEQUENCE [LARGE SCALE GENOMIC DNA]</scope>
    <source>
        <strain evidence="5 9">PNUSAL005692</strain>
    </source>
</reference>
<evidence type="ECO:0000313" key="7">
    <source>
        <dbReference type="Proteomes" id="UP000272537"/>
    </source>
</evidence>
<evidence type="ECO:0000313" key="3">
    <source>
        <dbReference type="EMBL" id="EAG4463355.1"/>
    </source>
</evidence>
<dbReference type="PANTHER" id="PTHR43031:SF17">
    <property type="entry name" value="SULFURTRANSFERASE YTWF-RELATED"/>
    <property type="match status" value="1"/>
</dbReference>
<accession>A0A0B8R2I8</accession>
<dbReference type="InterPro" id="IPR050229">
    <property type="entry name" value="GlpE_sulfurtransferase"/>
</dbReference>
<dbReference type="SUPFAM" id="SSF52821">
    <property type="entry name" value="Rhodanese/Cell cycle control phosphatase"/>
    <property type="match status" value="1"/>
</dbReference>
<reference evidence="6 7" key="1">
    <citation type="journal article" date="2018" name="BMC Genomics">
        <title>Genes significantly associated with lineage II food isolates of Listeria monocytogenes.</title>
        <authorList>
            <person name="Pirone-Davies C."/>
            <person name="Chen Y."/>
            <person name="Pightling A."/>
            <person name="Ryan G."/>
            <person name="Wang Y."/>
            <person name="Yao K."/>
            <person name="Hoffmann M."/>
            <person name="Allard M.W."/>
        </authorList>
    </citation>
    <scope>NUCLEOTIDE SEQUENCE [LARGE SCALE GENOMIC DNA]</scope>
    <source>
        <strain evidence="6 7">PNUSAL000550</strain>
    </source>
</reference>
<dbReference type="Proteomes" id="UP000527632">
    <property type="component" value="Unassembled WGS sequence"/>
</dbReference>
<feature type="domain" description="Rhodanese" evidence="1">
    <location>
        <begin position="15"/>
        <end position="99"/>
    </location>
</feature>
<dbReference type="Proteomes" id="UP000489121">
    <property type="component" value="Unassembled WGS sequence"/>
</dbReference>
<dbReference type="PROSITE" id="PS50206">
    <property type="entry name" value="RHODANESE_3"/>
    <property type="match status" value="1"/>
</dbReference>
<dbReference type="EMBL" id="AABBZO010000020">
    <property type="protein sequence ID" value="EAG4463355.1"/>
    <property type="molecule type" value="Genomic_DNA"/>
</dbReference>
<dbReference type="EMBL" id="AABGUK010000001">
    <property type="protein sequence ID" value="EAH4241048.1"/>
    <property type="molecule type" value="Genomic_DNA"/>
</dbReference>
<sequence length="99" mass="10837">MYQSITANDLEQDLKKASHNILDVRDADAFVEGHIPDAINIPINELPEKLASLDKEKPYTIICYAGGRSERASQFLAAEGFDVTNVMGGMGAFHGRVTK</sequence>
<evidence type="ECO:0000313" key="8">
    <source>
        <dbReference type="Proteomes" id="UP000365297"/>
    </source>
</evidence>
<dbReference type="RefSeq" id="WP_010958774.1">
    <property type="nucleotide sequence ID" value="NC_021825.2"/>
</dbReference>
<proteinExistence type="predicted"/>
<evidence type="ECO:0000313" key="6">
    <source>
        <dbReference type="EMBL" id="RKA11091.1"/>
    </source>
</evidence>